<accession>A0A1M5X2G1</accession>
<dbReference type="EMBL" id="FQXD01000020">
    <property type="protein sequence ID" value="SHH93950.1"/>
    <property type="molecule type" value="Genomic_DNA"/>
</dbReference>
<protein>
    <submittedName>
        <fullName evidence="1">Uncharacterized protein</fullName>
    </submittedName>
</protein>
<dbReference type="OrthoDB" id="6656969at2"/>
<dbReference type="AlphaFoldDB" id="A0A1M5X2G1"/>
<gene>
    <name evidence="1" type="ORF">SAMN05421807_12073</name>
</gene>
<evidence type="ECO:0000313" key="2">
    <source>
        <dbReference type="Proteomes" id="UP000184079"/>
    </source>
</evidence>
<name>A0A1M5X2G1_9BACI</name>
<dbReference type="RefSeq" id="WP_084723781.1">
    <property type="nucleotide sequence ID" value="NZ_FQXD01000020.1"/>
</dbReference>
<proteinExistence type="predicted"/>
<evidence type="ECO:0000313" key="1">
    <source>
        <dbReference type="EMBL" id="SHH93950.1"/>
    </source>
</evidence>
<reference evidence="2" key="1">
    <citation type="submission" date="2016-11" db="EMBL/GenBank/DDBJ databases">
        <authorList>
            <person name="Varghese N."/>
            <person name="Submissions S."/>
        </authorList>
    </citation>
    <scope>NUCLEOTIDE SEQUENCE [LARGE SCALE GENOMIC DNA]</scope>
    <source>
        <strain evidence="2">CGMCC 1.6496</strain>
    </source>
</reference>
<sequence length="198" mass="24040">MQIKKIRGWKRRVKQLGGWKKDSITLDINSLKEYGVEYRKIFNFDERYFIPNWFKHKIVSSFIDVFKHWKAQAKDEFESFYIRLDINQTDIFDSEIMIVIGDAIKEYKSKWEKVEKHIPKPDWVIEFCKKEWIPYYQCSVWLEDEINSLSDTDKSKLMEQLVKVNKINDISEEEIQEYTIIDSIVWCIEYENKPSIML</sequence>
<organism evidence="1 2">
    <name type="scientific">Virgibacillus chiguensis</name>
    <dbReference type="NCBI Taxonomy" id="411959"/>
    <lineage>
        <taxon>Bacteria</taxon>
        <taxon>Bacillati</taxon>
        <taxon>Bacillota</taxon>
        <taxon>Bacilli</taxon>
        <taxon>Bacillales</taxon>
        <taxon>Bacillaceae</taxon>
        <taxon>Virgibacillus</taxon>
    </lineage>
</organism>
<dbReference type="Proteomes" id="UP000184079">
    <property type="component" value="Unassembled WGS sequence"/>
</dbReference>
<keyword evidence="2" id="KW-1185">Reference proteome</keyword>